<keyword evidence="1" id="KW-1133">Transmembrane helix</keyword>
<keyword evidence="3" id="KW-1185">Reference proteome</keyword>
<gene>
    <name evidence="2" type="ORF">DID88_004932</name>
</gene>
<comment type="caution">
    <text evidence="2">The sequence shown here is derived from an EMBL/GenBank/DDBJ whole genome shotgun (WGS) entry which is preliminary data.</text>
</comment>
<reference evidence="2 3" key="1">
    <citation type="submission" date="2018-06" db="EMBL/GenBank/DDBJ databases">
        <title>Genome Sequence of the Brown Rot Fungal Pathogen Monilinia fructigena.</title>
        <authorList>
            <person name="Landi L."/>
            <person name="De Miccolis Angelini R.M."/>
            <person name="Pollastro S."/>
            <person name="Abate D."/>
            <person name="Faretra F."/>
            <person name="Romanazzi G."/>
        </authorList>
    </citation>
    <scope>NUCLEOTIDE SEQUENCE [LARGE SCALE GENOMIC DNA]</scope>
    <source>
        <strain evidence="2 3">Mfrg269</strain>
    </source>
</reference>
<name>A0A395IQL6_9HELO</name>
<keyword evidence="1" id="KW-0812">Transmembrane</keyword>
<dbReference type="EMBL" id="QKRW01000025">
    <property type="protein sequence ID" value="RAL62366.1"/>
    <property type="molecule type" value="Genomic_DNA"/>
</dbReference>
<evidence type="ECO:0000313" key="2">
    <source>
        <dbReference type="EMBL" id="RAL62366.1"/>
    </source>
</evidence>
<proteinExistence type="predicted"/>
<accession>A0A395IQL6</accession>
<feature type="transmembrane region" description="Helical" evidence="1">
    <location>
        <begin position="15"/>
        <end position="31"/>
    </location>
</feature>
<keyword evidence="1" id="KW-0472">Membrane</keyword>
<evidence type="ECO:0000313" key="3">
    <source>
        <dbReference type="Proteomes" id="UP000249056"/>
    </source>
</evidence>
<evidence type="ECO:0000256" key="1">
    <source>
        <dbReference type="SAM" id="Phobius"/>
    </source>
</evidence>
<dbReference type="AlphaFoldDB" id="A0A395IQL6"/>
<dbReference type="Proteomes" id="UP000249056">
    <property type="component" value="Unassembled WGS sequence"/>
</dbReference>
<sequence>MAWRPASSSATAEELLINCTVIANTISAMFMPRSRRNATRMTPSKIVSGEWSKKRRAWSGKTSSVCEVQFE</sequence>
<organism evidence="2 3">
    <name type="scientific">Monilinia fructigena</name>
    <dbReference type="NCBI Taxonomy" id="38457"/>
    <lineage>
        <taxon>Eukaryota</taxon>
        <taxon>Fungi</taxon>
        <taxon>Dikarya</taxon>
        <taxon>Ascomycota</taxon>
        <taxon>Pezizomycotina</taxon>
        <taxon>Leotiomycetes</taxon>
        <taxon>Helotiales</taxon>
        <taxon>Sclerotiniaceae</taxon>
        <taxon>Monilinia</taxon>
    </lineage>
</organism>
<protein>
    <submittedName>
        <fullName evidence="2">Uncharacterized protein</fullName>
    </submittedName>
</protein>